<dbReference type="PANTHER" id="PTHR48090">
    <property type="entry name" value="UNDECAPRENYL-PHOSPHATE 4-DEOXY-4-FORMAMIDO-L-ARABINOSE TRANSFERASE-RELATED"/>
    <property type="match status" value="1"/>
</dbReference>
<evidence type="ECO:0000313" key="2">
    <source>
        <dbReference type="EMBL" id="ABH02987.1"/>
    </source>
</evidence>
<dbReference type="CDD" id="cd04179">
    <property type="entry name" value="DPM_DPG-synthase_like"/>
    <property type="match status" value="1"/>
</dbReference>
<dbReference type="CAZy" id="GT2">
    <property type="family name" value="Glycosyltransferase Family 2"/>
</dbReference>
<dbReference type="AlphaFoldDB" id="Q0PI04"/>
<dbReference type="SUPFAM" id="SSF53448">
    <property type="entry name" value="Nucleotide-diphospho-sugar transferases"/>
    <property type="match status" value="1"/>
</dbReference>
<accession>Q0PI04</accession>
<dbReference type="InterPro" id="IPR050256">
    <property type="entry name" value="Glycosyltransferase_2"/>
</dbReference>
<dbReference type="PANTHER" id="PTHR48090:SF7">
    <property type="entry name" value="RFBJ PROTEIN"/>
    <property type="match status" value="1"/>
</dbReference>
<dbReference type="Pfam" id="PF00535">
    <property type="entry name" value="Glycos_transf_2"/>
    <property type="match status" value="1"/>
</dbReference>
<dbReference type="EMBL" id="DQ832182">
    <property type="protein sequence ID" value="ABH02987.1"/>
    <property type="molecule type" value="Genomic_DNA"/>
</dbReference>
<sequence length="250" mass="28237">MFIPVYNCSVQLRRVLQSLADGPAARFLAILVIDNLSQDSSASVALEFRARIPHLRVLQNVRNINLGGSHKVAFLEAERLGATHLAVLHGDDQAVVSELNGFLDYAADHPDCEAVLGSRFMKGSRLHGYDLKRVVGNRILNVFFTLFVGRPCRDLGSGLNLFRLSAFADHAYLRFEDAITFNVEILLALLHRSKHLKFLPITWRETDQRSNASNFRVAKRALEHLFRSRSARWVTPPTGRAPYDQYRELA</sequence>
<feature type="domain" description="Glycosyltransferase 2-like" evidence="1">
    <location>
        <begin position="2"/>
        <end position="166"/>
    </location>
</feature>
<name>Q0PI04_SPIAU</name>
<dbReference type="InterPro" id="IPR029044">
    <property type="entry name" value="Nucleotide-diphossugar_trans"/>
</dbReference>
<evidence type="ECO:0000259" key="1">
    <source>
        <dbReference type="Pfam" id="PF00535"/>
    </source>
</evidence>
<organism evidence="2">
    <name type="scientific">Spirochaeta aurantia</name>
    <dbReference type="NCBI Taxonomy" id="147"/>
    <lineage>
        <taxon>Bacteria</taxon>
        <taxon>Pseudomonadati</taxon>
        <taxon>Spirochaetota</taxon>
        <taxon>Spirochaetia</taxon>
        <taxon>Spirochaetales</taxon>
        <taxon>Spirochaetaceae</taxon>
        <taxon>Spirochaeta</taxon>
    </lineage>
</organism>
<dbReference type="Gene3D" id="3.90.550.10">
    <property type="entry name" value="Spore Coat Polysaccharide Biosynthesis Protein SpsA, Chain A"/>
    <property type="match status" value="1"/>
</dbReference>
<reference evidence="2" key="1">
    <citation type="submission" date="2006-06" db="EMBL/GenBank/DDBJ databases">
        <title>LGLA, the large glycolipid of Spirochaeta aurantia.</title>
        <authorList>
            <person name="Paul C.J."/>
            <person name="Vinogradov E."/>
            <person name="Tapping R.I."/>
            <person name="Perry M.B."/>
            <person name="Moyles D."/>
            <person name="Kropinski A.M."/>
        </authorList>
    </citation>
    <scope>NUCLEOTIDE SEQUENCE</scope>
</reference>
<dbReference type="InterPro" id="IPR001173">
    <property type="entry name" value="Glyco_trans_2-like"/>
</dbReference>
<protein>
    <submittedName>
        <fullName evidence="2">SpaD</fullName>
    </submittedName>
</protein>
<proteinExistence type="predicted"/>